<keyword evidence="2" id="KW-1185">Reference proteome</keyword>
<reference evidence="1 2" key="1">
    <citation type="submission" date="2018-06" db="EMBL/GenBank/DDBJ databases">
        <authorList>
            <person name="Luttrell C.E."/>
            <person name="Myers K.N."/>
            <person name="Simpson A.N."/>
            <person name="Sulollari A."/>
            <person name="Suri N."/>
            <person name="Nayek S."/>
            <person name="Bhuiyan S."/>
            <person name="Smith B.R."/>
            <person name="Hughes L.E."/>
            <person name="Garlena R.A."/>
            <person name="Russell D.A."/>
            <person name="Pope W.H."/>
            <person name="Jacobs-Sera D."/>
            <person name="Hatfull G.F."/>
        </authorList>
    </citation>
    <scope>NUCLEOTIDE SEQUENCE [LARGE SCALE GENOMIC DNA]</scope>
</reference>
<sequence>MSNFNYGDDVVDVSGAEGRVVDETRGGGKVTVRITKEGPNSVFRKGQRVDILERQLRKK</sequence>
<dbReference type="EMBL" id="MH536814">
    <property type="protein sequence ID" value="AXH49268.1"/>
    <property type="molecule type" value="Genomic_DNA"/>
</dbReference>
<gene>
    <name evidence="1" type="primary">150</name>
    <name evidence="1" type="ORF">SEA_BLUEEYEDBEAUTY_150</name>
</gene>
<evidence type="ECO:0000313" key="1">
    <source>
        <dbReference type="EMBL" id="AXH49268.1"/>
    </source>
</evidence>
<name>A0A345L1W6_9CAUD</name>
<dbReference type="KEGG" id="vg:55599940"/>
<accession>A0A345L1W6</accession>
<dbReference type="GeneID" id="55599940"/>
<protein>
    <submittedName>
        <fullName evidence="1">Uncharacterized protein</fullName>
    </submittedName>
</protein>
<evidence type="ECO:0000313" key="2">
    <source>
        <dbReference type="Proteomes" id="UP000258408"/>
    </source>
</evidence>
<proteinExistence type="predicted"/>
<organism evidence="1 2">
    <name type="scientific">Streptomyces phage Blueeyedbeauty</name>
    <dbReference type="NCBI Taxonomy" id="2250336"/>
    <lineage>
        <taxon>Viruses</taxon>
        <taxon>Duplodnaviria</taxon>
        <taxon>Heunggongvirae</taxon>
        <taxon>Uroviricota</taxon>
        <taxon>Caudoviricetes</taxon>
        <taxon>Stanwilliamsviridae</taxon>
        <taxon>Loccivirinae</taxon>
        <taxon>Annadreamyvirus</taxon>
        <taxon>Annadreamyvirus blueeyedbeauty</taxon>
    </lineage>
</organism>
<dbReference type="Proteomes" id="UP000258408">
    <property type="component" value="Segment"/>
</dbReference>
<dbReference type="RefSeq" id="YP_009839320.1">
    <property type="nucleotide sequence ID" value="NC_048720.1"/>
</dbReference>